<dbReference type="EMBL" id="VLLG01000004">
    <property type="protein sequence ID" value="TWI86580.1"/>
    <property type="molecule type" value="Genomic_DNA"/>
</dbReference>
<proteinExistence type="predicted"/>
<dbReference type="InterPro" id="IPR012347">
    <property type="entry name" value="Ferritin-like"/>
</dbReference>
<dbReference type="PROSITE" id="PS51257">
    <property type="entry name" value="PROKAR_LIPOPROTEIN"/>
    <property type="match status" value="1"/>
</dbReference>
<gene>
    <name evidence="2" type="ORF">LX66_3839</name>
</gene>
<keyword evidence="3" id="KW-1185">Reference proteome</keyword>
<evidence type="ECO:0000313" key="3">
    <source>
        <dbReference type="Proteomes" id="UP000316778"/>
    </source>
</evidence>
<comment type="caution">
    <text evidence="2">The sequence shown here is derived from an EMBL/GenBank/DDBJ whole genome shotgun (WGS) entry which is preliminary data.</text>
</comment>
<dbReference type="Gene3D" id="1.20.1260.10">
    <property type="match status" value="1"/>
</dbReference>
<name>A0A562T0R9_CHIJA</name>
<dbReference type="InterPro" id="IPR025419">
    <property type="entry name" value="DUF4142"/>
</dbReference>
<dbReference type="Pfam" id="PF13628">
    <property type="entry name" value="DUF4142"/>
    <property type="match status" value="1"/>
</dbReference>
<reference evidence="2 3" key="1">
    <citation type="journal article" date="2013" name="Stand. Genomic Sci.">
        <title>Genomic Encyclopedia of Type Strains, Phase I: The one thousand microbial genomes (KMG-I) project.</title>
        <authorList>
            <person name="Kyrpides N.C."/>
            <person name="Woyke T."/>
            <person name="Eisen J.A."/>
            <person name="Garrity G."/>
            <person name="Lilburn T.G."/>
            <person name="Beck B.J."/>
            <person name="Whitman W.B."/>
            <person name="Hugenholtz P."/>
            <person name="Klenk H.P."/>
        </authorList>
    </citation>
    <scope>NUCLEOTIDE SEQUENCE [LARGE SCALE GENOMIC DNA]</scope>
    <source>
        <strain evidence="2 3">DSM 13484</strain>
    </source>
</reference>
<feature type="domain" description="DUF4142" evidence="1">
    <location>
        <begin position="46"/>
        <end position="180"/>
    </location>
</feature>
<dbReference type="PANTHER" id="PTHR38593">
    <property type="entry name" value="BLR2558 PROTEIN"/>
    <property type="match status" value="1"/>
</dbReference>
<dbReference type="RefSeq" id="WP_145716497.1">
    <property type="nucleotide sequence ID" value="NZ_BAAAFY010000005.1"/>
</dbReference>
<dbReference type="PANTHER" id="PTHR38593:SF1">
    <property type="entry name" value="BLR2558 PROTEIN"/>
    <property type="match status" value="1"/>
</dbReference>
<evidence type="ECO:0000313" key="2">
    <source>
        <dbReference type="EMBL" id="TWI86580.1"/>
    </source>
</evidence>
<evidence type="ECO:0000259" key="1">
    <source>
        <dbReference type="Pfam" id="PF13628"/>
    </source>
</evidence>
<organism evidence="2 3">
    <name type="scientific">Chitinophaga japonensis</name>
    <name type="common">Flexibacter japonensis</name>
    <dbReference type="NCBI Taxonomy" id="104662"/>
    <lineage>
        <taxon>Bacteria</taxon>
        <taxon>Pseudomonadati</taxon>
        <taxon>Bacteroidota</taxon>
        <taxon>Chitinophagia</taxon>
        <taxon>Chitinophagales</taxon>
        <taxon>Chitinophagaceae</taxon>
        <taxon>Chitinophaga</taxon>
    </lineage>
</organism>
<dbReference type="Proteomes" id="UP000316778">
    <property type="component" value="Unassembled WGS sequence"/>
</dbReference>
<dbReference type="AlphaFoldDB" id="A0A562T0R9"/>
<accession>A0A562T0R9</accession>
<sequence>MKLFSRLYLAASLVWVLQSCGGAGRNDNVDSVQALNDSLASVDDAAAEFAVDAANGGMMEVQLGGMAQEKARSQRVKDFGNMMVRDHSSANDELKNLAVSKNIALPDSVGADKREHIEELSRKTGREFDEAYIDMMVKDHEKDVNEFEKAASNLSDPDLKAFASRTLPTLRMHLDSAKAIQEAQRKMMNNSDRPGAVGK</sequence>
<dbReference type="OrthoDB" id="883203at2"/>
<protein>
    <submittedName>
        <fullName evidence="2">Putative membrane protein</fullName>
    </submittedName>
</protein>